<organism evidence="2 3">
    <name type="scientific">Psilocybe cyanescens</name>
    <dbReference type="NCBI Taxonomy" id="93625"/>
    <lineage>
        <taxon>Eukaryota</taxon>
        <taxon>Fungi</taxon>
        <taxon>Dikarya</taxon>
        <taxon>Basidiomycota</taxon>
        <taxon>Agaricomycotina</taxon>
        <taxon>Agaricomycetes</taxon>
        <taxon>Agaricomycetidae</taxon>
        <taxon>Agaricales</taxon>
        <taxon>Agaricineae</taxon>
        <taxon>Strophariaceae</taxon>
        <taxon>Psilocybe</taxon>
    </lineage>
</organism>
<feature type="region of interest" description="Disordered" evidence="1">
    <location>
        <begin position="67"/>
        <end position="86"/>
    </location>
</feature>
<protein>
    <submittedName>
        <fullName evidence="2">Uncharacterized protein</fullName>
    </submittedName>
</protein>
<reference evidence="2 3" key="1">
    <citation type="journal article" date="2018" name="Evol. Lett.">
        <title>Horizontal gene cluster transfer increased hallucinogenic mushroom diversity.</title>
        <authorList>
            <person name="Reynolds H.T."/>
            <person name="Vijayakumar V."/>
            <person name="Gluck-Thaler E."/>
            <person name="Korotkin H.B."/>
            <person name="Matheny P.B."/>
            <person name="Slot J.C."/>
        </authorList>
    </citation>
    <scope>NUCLEOTIDE SEQUENCE [LARGE SCALE GENOMIC DNA]</scope>
    <source>
        <strain evidence="2 3">2631</strain>
    </source>
</reference>
<name>A0A409WUW3_PSICY</name>
<dbReference type="Proteomes" id="UP000283269">
    <property type="component" value="Unassembled WGS sequence"/>
</dbReference>
<feature type="region of interest" description="Disordered" evidence="1">
    <location>
        <begin position="1"/>
        <end position="24"/>
    </location>
</feature>
<accession>A0A409WUW3</accession>
<evidence type="ECO:0000256" key="1">
    <source>
        <dbReference type="SAM" id="MobiDB-lite"/>
    </source>
</evidence>
<evidence type="ECO:0000313" key="2">
    <source>
        <dbReference type="EMBL" id="PPQ82315.1"/>
    </source>
</evidence>
<dbReference type="AlphaFoldDB" id="A0A409WUW3"/>
<comment type="caution">
    <text evidence="2">The sequence shown here is derived from an EMBL/GenBank/DDBJ whole genome shotgun (WGS) entry which is preliminary data.</text>
</comment>
<dbReference type="EMBL" id="NHYD01003151">
    <property type="protein sequence ID" value="PPQ82315.1"/>
    <property type="molecule type" value="Genomic_DNA"/>
</dbReference>
<sequence length="86" mass="8910">MLHTTSPMSRAKSAHVHAHQGLQRPKTAAIAHLVTSDSLASLASNSSANRFGCSGRFAAGIRRAPCAAQSAAGEHTHDDDAIRAGH</sequence>
<dbReference type="InParanoid" id="A0A409WUW3"/>
<feature type="compositionally biased region" description="Basic and acidic residues" evidence="1">
    <location>
        <begin position="74"/>
        <end position="86"/>
    </location>
</feature>
<gene>
    <name evidence="2" type="ORF">CVT25_008455</name>
</gene>
<evidence type="ECO:0000313" key="3">
    <source>
        <dbReference type="Proteomes" id="UP000283269"/>
    </source>
</evidence>
<proteinExistence type="predicted"/>
<keyword evidence="3" id="KW-1185">Reference proteome</keyword>